<dbReference type="GO" id="GO:0004412">
    <property type="term" value="F:homoserine dehydrogenase activity"/>
    <property type="evidence" value="ECO:0007669"/>
    <property type="project" value="UniProtKB-EC"/>
</dbReference>
<dbReference type="SUPFAM" id="SSF51735">
    <property type="entry name" value="NAD(P)-binding Rossmann-fold domains"/>
    <property type="match status" value="1"/>
</dbReference>
<evidence type="ECO:0000256" key="5">
    <source>
        <dbReference type="ARBA" id="ARBA00022605"/>
    </source>
</evidence>
<organism evidence="15 16">
    <name type="scientific">Pseudidiomarina terrestris</name>
    <dbReference type="NCBI Taxonomy" id="2820060"/>
    <lineage>
        <taxon>Bacteria</taxon>
        <taxon>Pseudomonadati</taxon>
        <taxon>Pseudomonadota</taxon>
        <taxon>Gammaproteobacteria</taxon>
        <taxon>Alteromonadales</taxon>
        <taxon>Idiomarinaceae</taxon>
        <taxon>Pseudidiomarina</taxon>
    </lineage>
</organism>
<keyword evidence="8" id="KW-0560">Oxidoreductase</keyword>
<dbReference type="GO" id="GO:0009088">
    <property type="term" value="P:threonine biosynthetic process"/>
    <property type="evidence" value="ECO:0007669"/>
    <property type="project" value="UniProtKB-KW"/>
</dbReference>
<protein>
    <recommendedName>
        <fullName evidence="4">homoserine dehydrogenase</fullName>
        <ecNumber evidence="4">1.1.1.3</ecNumber>
    </recommendedName>
</protein>
<evidence type="ECO:0000256" key="9">
    <source>
        <dbReference type="ARBA" id="ARBA00023167"/>
    </source>
</evidence>
<dbReference type="RefSeq" id="WP_301774866.1">
    <property type="nucleotide sequence ID" value="NZ_JAGGJB010000005.1"/>
</dbReference>
<accession>A0AAW7QZ90</accession>
<keyword evidence="7" id="KW-0521">NADP</keyword>
<sequence length="332" mass="36185">MRSSVKRQSKTEPKFALLVVGVGQVGSCWLENFAPQLPASAVVTSTHNSRNPLTLADIEQQRSKGRIPLVLDLTASEAVSRCYPDWIGAGADIVSANKYAGAAPSEFYQEVKAALEKHQRQWLYAATVGAGVPVPQTVRECYEAGDSVLRVEGNFSGSLTWIFQQYRPGDKLSELLRKARDAGITEPDPRTDLGGRDVAKKLLIVAREAGWDFALEDAEIQSLVLASSLDDELDAAFDHWRLTTYPDATQFCYIGRLQADEHQQVKASAALEPVSSDSPYAQLAPERAYFRVWTARDPDTPIPVEGVGAGLEATAGSVHQDVLAAIGHYSNR</sequence>
<dbReference type="GO" id="GO:0050661">
    <property type="term" value="F:NADP binding"/>
    <property type="evidence" value="ECO:0007669"/>
    <property type="project" value="InterPro"/>
</dbReference>
<dbReference type="Gene3D" id="3.40.50.720">
    <property type="entry name" value="NAD(P)-binding Rossmann-like Domain"/>
    <property type="match status" value="1"/>
</dbReference>
<comment type="caution">
    <text evidence="15">The sequence shown here is derived from an EMBL/GenBank/DDBJ whole genome shotgun (WGS) entry which is preliminary data.</text>
</comment>
<evidence type="ECO:0000256" key="4">
    <source>
        <dbReference type="ARBA" id="ARBA00013213"/>
    </source>
</evidence>
<dbReference type="InterPro" id="IPR019811">
    <property type="entry name" value="HDH_CS"/>
</dbReference>
<dbReference type="AlphaFoldDB" id="A0AAW7QZ90"/>
<comment type="pathway">
    <text evidence="2">Amino-acid biosynthesis; L-threonine biosynthesis; L-threonine from L-aspartate: step 3/5.</text>
</comment>
<keyword evidence="6" id="KW-0791">Threonine biosynthesis</keyword>
<dbReference type="EMBL" id="JAGGJB010000005">
    <property type="protein sequence ID" value="MDN7125188.1"/>
    <property type="molecule type" value="Genomic_DNA"/>
</dbReference>
<dbReference type="Pfam" id="PF00742">
    <property type="entry name" value="Homoserine_dh"/>
    <property type="match status" value="1"/>
</dbReference>
<dbReference type="Gene3D" id="3.30.360.10">
    <property type="entry name" value="Dihydrodipicolinate Reductase, domain 2"/>
    <property type="match status" value="1"/>
</dbReference>
<dbReference type="PANTHER" id="PTHR43070:SF5">
    <property type="entry name" value="HOMOSERINE DEHYDROGENASE"/>
    <property type="match status" value="1"/>
</dbReference>
<dbReference type="InterPro" id="IPR005106">
    <property type="entry name" value="Asp/hSer_DH_NAD-bd"/>
</dbReference>
<comment type="pathway">
    <text evidence="3">Amino-acid biosynthesis; L-methionine biosynthesis via de novo pathway; L-homoserine from L-aspartate: step 3/3.</text>
</comment>
<evidence type="ECO:0000256" key="3">
    <source>
        <dbReference type="ARBA" id="ARBA00005062"/>
    </source>
</evidence>
<evidence type="ECO:0000313" key="16">
    <source>
        <dbReference type="Proteomes" id="UP001169492"/>
    </source>
</evidence>
<evidence type="ECO:0000256" key="6">
    <source>
        <dbReference type="ARBA" id="ARBA00022697"/>
    </source>
</evidence>
<dbReference type="Pfam" id="PF03447">
    <property type="entry name" value="NAD_binding_3"/>
    <property type="match status" value="1"/>
</dbReference>
<gene>
    <name evidence="15" type="ORF">J6I90_09875</name>
</gene>
<evidence type="ECO:0000259" key="14">
    <source>
        <dbReference type="Pfam" id="PF03447"/>
    </source>
</evidence>
<comment type="catalytic activity">
    <reaction evidence="10">
        <text>L-homoserine + NADP(+) = L-aspartate 4-semialdehyde + NADPH + H(+)</text>
        <dbReference type="Rhea" id="RHEA:15761"/>
        <dbReference type="ChEBI" id="CHEBI:15378"/>
        <dbReference type="ChEBI" id="CHEBI:57476"/>
        <dbReference type="ChEBI" id="CHEBI:57783"/>
        <dbReference type="ChEBI" id="CHEBI:58349"/>
        <dbReference type="ChEBI" id="CHEBI:537519"/>
        <dbReference type="EC" id="1.1.1.3"/>
    </reaction>
    <physiologicalReaction direction="right-to-left" evidence="10">
        <dbReference type="Rhea" id="RHEA:15763"/>
    </physiologicalReaction>
</comment>
<dbReference type="InterPro" id="IPR001342">
    <property type="entry name" value="HDH_cat"/>
</dbReference>
<reference evidence="15 16" key="1">
    <citation type="submission" date="2021-03" db="EMBL/GenBank/DDBJ databases">
        <title>Pseudidiomarina terrestris, a new bacterium isolated from saline soil.</title>
        <authorList>
            <person name="Galisteo C."/>
            <person name="De La Haba R."/>
            <person name="Sanchez-Porro C."/>
            <person name="Ventosa A."/>
        </authorList>
    </citation>
    <scope>NUCLEOTIDE SEQUENCE [LARGE SCALE GENOMIC DNA]</scope>
    <source>
        <strain evidence="15 16">1APP75-32.1</strain>
    </source>
</reference>
<keyword evidence="9" id="KW-0486">Methionine biosynthesis</keyword>
<dbReference type="SUPFAM" id="SSF55347">
    <property type="entry name" value="Glyceraldehyde-3-phosphate dehydrogenase-like, C-terminal domain"/>
    <property type="match status" value="1"/>
</dbReference>
<evidence type="ECO:0000256" key="11">
    <source>
        <dbReference type="ARBA" id="ARBA00049031"/>
    </source>
</evidence>
<evidence type="ECO:0000256" key="1">
    <source>
        <dbReference type="ARBA" id="ARBA00001920"/>
    </source>
</evidence>
<evidence type="ECO:0000256" key="8">
    <source>
        <dbReference type="ARBA" id="ARBA00023002"/>
    </source>
</evidence>
<evidence type="ECO:0000313" key="15">
    <source>
        <dbReference type="EMBL" id="MDN7125188.1"/>
    </source>
</evidence>
<feature type="domain" description="Homoserine dehydrogenase catalytic" evidence="13">
    <location>
        <begin position="133"/>
        <end position="323"/>
    </location>
</feature>
<comment type="catalytic activity">
    <reaction evidence="11">
        <text>L-homoserine + NAD(+) = L-aspartate 4-semialdehyde + NADH + H(+)</text>
        <dbReference type="Rhea" id="RHEA:15757"/>
        <dbReference type="ChEBI" id="CHEBI:15378"/>
        <dbReference type="ChEBI" id="CHEBI:57476"/>
        <dbReference type="ChEBI" id="CHEBI:57540"/>
        <dbReference type="ChEBI" id="CHEBI:57945"/>
        <dbReference type="ChEBI" id="CHEBI:537519"/>
        <dbReference type="EC" id="1.1.1.3"/>
    </reaction>
    <physiologicalReaction direction="right-to-left" evidence="11">
        <dbReference type="Rhea" id="RHEA:15759"/>
    </physiologicalReaction>
</comment>
<dbReference type="EC" id="1.1.1.3" evidence="4"/>
<dbReference type="PROSITE" id="PS01042">
    <property type="entry name" value="HOMOSER_DHGENASE"/>
    <property type="match status" value="1"/>
</dbReference>
<proteinExistence type="inferred from homology"/>
<dbReference type="PANTHER" id="PTHR43070">
    <property type="match status" value="1"/>
</dbReference>
<dbReference type="GO" id="GO:0009086">
    <property type="term" value="P:methionine biosynthetic process"/>
    <property type="evidence" value="ECO:0007669"/>
    <property type="project" value="UniProtKB-KW"/>
</dbReference>
<dbReference type="InterPro" id="IPR036291">
    <property type="entry name" value="NAD(P)-bd_dom_sf"/>
</dbReference>
<dbReference type="InterPro" id="IPR011147">
    <property type="entry name" value="Bifunc_Aspkin/hSer_DH"/>
</dbReference>
<comment type="cofactor">
    <cofactor evidence="1">
        <name>a metal cation</name>
        <dbReference type="ChEBI" id="CHEBI:25213"/>
    </cofactor>
</comment>
<name>A0AAW7QZ90_9GAMM</name>
<feature type="domain" description="Aspartate/homoserine dehydrogenase NAD-binding" evidence="14">
    <location>
        <begin position="49"/>
        <end position="124"/>
    </location>
</feature>
<evidence type="ECO:0000256" key="2">
    <source>
        <dbReference type="ARBA" id="ARBA00005056"/>
    </source>
</evidence>
<dbReference type="Proteomes" id="UP001169492">
    <property type="component" value="Unassembled WGS sequence"/>
</dbReference>
<evidence type="ECO:0000256" key="7">
    <source>
        <dbReference type="ARBA" id="ARBA00022857"/>
    </source>
</evidence>
<evidence type="ECO:0000256" key="10">
    <source>
        <dbReference type="ARBA" id="ARBA00048841"/>
    </source>
</evidence>
<evidence type="ECO:0000259" key="13">
    <source>
        <dbReference type="Pfam" id="PF00742"/>
    </source>
</evidence>
<comment type="similarity">
    <text evidence="12">Belongs to the homoserine dehydrogenase family.</text>
</comment>
<dbReference type="GO" id="GO:0009090">
    <property type="term" value="P:homoserine biosynthetic process"/>
    <property type="evidence" value="ECO:0007669"/>
    <property type="project" value="TreeGrafter"/>
</dbReference>
<evidence type="ECO:0000256" key="12">
    <source>
        <dbReference type="RuleBase" id="RU004171"/>
    </source>
</evidence>
<keyword evidence="5" id="KW-0028">Amino-acid biosynthesis</keyword>